<protein>
    <submittedName>
        <fullName evidence="2">Esterase</fullName>
    </submittedName>
</protein>
<dbReference type="InterPro" id="IPR050583">
    <property type="entry name" value="Mycobacterial_A85_antigen"/>
</dbReference>
<proteinExistence type="predicted"/>
<evidence type="ECO:0000313" key="3">
    <source>
        <dbReference type="Proteomes" id="UP000360750"/>
    </source>
</evidence>
<evidence type="ECO:0000313" key="2">
    <source>
        <dbReference type="EMBL" id="VFA89587.1"/>
    </source>
</evidence>
<comment type="caution">
    <text evidence="2">The sequence shown here is derived from an EMBL/GenBank/DDBJ whole genome shotgun (WGS) entry which is preliminary data.</text>
</comment>
<feature type="compositionally biased region" description="Polar residues" evidence="1">
    <location>
        <begin position="40"/>
        <end position="50"/>
    </location>
</feature>
<reference evidence="2 3" key="1">
    <citation type="submission" date="2019-02" db="EMBL/GenBank/DDBJ databases">
        <authorList>
            <consortium name="Pathogen Informatics"/>
        </authorList>
    </citation>
    <scope>NUCLEOTIDE SEQUENCE [LARGE SCALE GENOMIC DNA]</scope>
    <source>
        <strain evidence="2 3">3012STDY6756503</strain>
    </source>
</reference>
<feature type="region of interest" description="Disordered" evidence="1">
    <location>
        <begin position="40"/>
        <end position="76"/>
    </location>
</feature>
<dbReference type="SUPFAM" id="SSF53474">
    <property type="entry name" value="alpha/beta-Hydrolases"/>
    <property type="match status" value="1"/>
</dbReference>
<dbReference type="Pfam" id="PF00756">
    <property type="entry name" value="Esterase"/>
    <property type="match status" value="1"/>
</dbReference>
<name>A0ABD7V5I8_9ACTN</name>
<evidence type="ECO:0000256" key="1">
    <source>
        <dbReference type="SAM" id="MobiDB-lite"/>
    </source>
</evidence>
<dbReference type="RefSeq" id="WP_131734833.1">
    <property type="nucleotide sequence ID" value="NZ_CAACYD010000007.1"/>
</dbReference>
<organism evidence="2 3">
    <name type="scientific">Gordonia paraffinivorans</name>
    <dbReference type="NCBI Taxonomy" id="175628"/>
    <lineage>
        <taxon>Bacteria</taxon>
        <taxon>Bacillati</taxon>
        <taxon>Actinomycetota</taxon>
        <taxon>Actinomycetes</taxon>
        <taxon>Mycobacteriales</taxon>
        <taxon>Gordoniaceae</taxon>
        <taxon>Gordonia</taxon>
    </lineage>
</organism>
<sequence length="315" mass="33559">MTRVRPHLLVSADRDLPRVGRRAVLAAGLGAAALGVAACSDSSSATSVQPRNLEGRVADDELPVDPSPPPVTGGPPLITGSFESARMGGRETRWAVARPNGVTGKLPVVLVLHALNTNEKTIFGPKLEMQTVLQQYVDAGNPPFALAAADVGRNYYHRRLDGADGGAMILDEFLPMLASNPELNLSTERFGLFGWSMGGYGALRLASLVGAPRVAAVAVSSPALWADPRNFPPRAFDGLEDYRANSLFGAQPSFAKIPVLINIGSSDQFYTYTRQWAAGLRPPAAFGTAAGGHTNRYWRSVLPEQVEFLGRNLAV</sequence>
<dbReference type="GeneID" id="60751136"/>
<dbReference type="InterPro" id="IPR029058">
    <property type="entry name" value="AB_hydrolase_fold"/>
</dbReference>
<dbReference type="Gene3D" id="3.40.50.1820">
    <property type="entry name" value="alpha/beta hydrolase"/>
    <property type="match status" value="1"/>
</dbReference>
<dbReference type="PANTHER" id="PTHR48098:SF1">
    <property type="entry name" value="DIACYLGLYCEROL ACYLTRANSFERASE_MYCOLYLTRANSFERASE AG85A"/>
    <property type="match status" value="1"/>
</dbReference>
<accession>A0ABD7V5I8</accession>
<dbReference type="InterPro" id="IPR000801">
    <property type="entry name" value="Esterase-like"/>
</dbReference>
<dbReference type="AlphaFoldDB" id="A0ABD7V5I8"/>
<dbReference type="Proteomes" id="UP000360750">
    <property type="component" value="Unassembled WGS sequence"/>
</dbReference>
<dbReference type="EMBL" id="CAACYD010000007">
    <property type="protein sequence ID" value="VFA89587.1"/>
    <property type="molecule type" value="Genomic_DNA"/>
</dbReference>
<gene>
    <name evidence="2" type="ORF">NCTC8139_03154</name>
</gene>
<dbReference type="PANTHER" id="PTHR48098">
    <property type="entry name" value="ENTEROCHELIN ESTERASE-RELATED"/>
    <property type="match status" value="1"/>
</dbReference>